<dbReference type="RefSeq" id="XP_028498302.1">
    <property type="nucleotide sequence ID" value="XM_028643251.1"/>
</dbReference>
<keyword evidence="7" id="KW-1133">Transmembrane helix</keyword>
<feature type="compositionally biased region" description="Basic and acidic residues" evidence="6">
    <location>
        <begin position="1"/>
        <end position="10"/>
    </location>
</feature>
<evidence type="ECO:0000256" key="5">
    <source>
        <dbReference type="ARBA" id="ARBA00023180"/>
    </source>
</evidence>
<feature type="compositionally biased region" description="Pro residues" evidence="6">
    <location>
        <begin position="30"/>
        <end position="42"/>
    </location>
</feature>
<dbReference type="EMBL" id="RBVV01000009">
    <property type="protein sequence ID" value="RNJ60144.1"/>
    <property type="molecule type" value="Genomic_DNA"/>
</dbReference>
<comment type="subcellular location">
    <subcellularLocation>
        <location evidence="1">Secreted</location>
    </subcellularLocation>
</comment>
<keyword evidence="7" id="KW-0812">Transmembrane</keyword>
<evidence type="ECO:0000256" key="1">
    <source>
        <dbReference type="ARBA" id="ARBA00004613"/>
    </source>
</evidence>
<dbReference type="Pfam" id="PF03227">
    <property type="entry name" value="GILT"/>
    <property type="match status" value="1"/>
</dbReference>
<proteinExistence type="inferred from homology"/>
<evidence type="ECO:0000256" key="7">
    <source>
        <dbReference type="SAM" id="Phobius"/>
    </source>
</evidence>
<evidence type="ECO:0000256" key="2">
    <source>
        <dbReference type="ARBA" id="ARBA00005679"/>
    </source>
</evidence>
<dbReference type="AlphaFoldDB" id="A0A3M9YIH0"/>
<keyword evidence="3" id="KW-0964">Secreted</keyword>
<accession>A0A3M9YIH0</accession>
<feature type="region of interest" description="Disordered" evidence="6">
    <location>
        <begin position="1"/>
        <end position="48"/>
    </location>
</feature>
<evidence type="ECO:0000313" key="8">
    <source>
        <dbReference type="EMBL" id="RNJ60144.1"/>
    </source>
</evidence>
<dbReference type="InterPro" id="IPR004911">
    <property type="entry name" value="Interferon-induced_GILT"/>
</dbReference>
<comment type="caution">
    <text evidence="8">The sequence shown here is derived from an EMBL/GenBank/DDBJ whole genome shotgun (WGS) entry which is preliminary data.</text>
</comment>
<evidence type="ECO:0008006" key="10">
    <source>
        <dbReference type="Google" id="ProtNLM"/>
    </source>
</evidence>
<keyword evidence="5" id="KW-0325">Glycoprotein</keyword>
<dbReference type="Proteomes" id="UP000267145">
    <property type="component" value="Unassembled WGS sequence"/>
</dbReference>
<evidence type="ECO:0000256" key="4">
    <source>
        <dbReference type="ARBA" id="ARBA00022729"/>
    </source>
</evidence>
<evidence type="ECO:0000256" key="3">
    <source>
        <dbReference type="ARBA" id="ARBA00022525"/>
    </source>
</evidence>
<keyword evidence="7" id="KW-0472">Membrane</keyword>
<evidence type="ECO:0000256" key="6">
    <source>
        <dbReference type="SAM" id="MobiDB-lite"/>
    </source>
</evidence>
<organism evidence="8 9">
    <name type="scientific">Verticillium nonalfalfae</name>
    <dbReference type="NCBI Taxonomy" id="1051616"/>
    <lineage>
        <taxon>Eukaryota</taxon>
        <taxon>Fungi</taxon>
        <taxon>Dikarya</taxon>
        <taxon>Ascomycota</taxon>
        <taxon>Pezizomycotina</taxon>
        <taxon>Sordariomycetes</taxon>
        <taxon>Hypocreomycetidae</taxon>
        <taxon>Glomerellales</taxon>
        <taxon>Plectosphaerellaceae</taxon>
        <taxon>Verticillium</taxon>
    </lineage>
</organism>
<keyword evidence="9" id="KW-1185">Reference proteome</keyword>
<evidence type="ECO:0000313" key="9">
    <source>
        <dbReference type="Proteomes" id="UP000267145"/>
    </source>
</evidence>
<sequence length="326" mass="35731">MRIDSSRYRYLDQQQKPKHVSAGQTTQPPLSSPIPADEPPCSLPSKEQPYVTMDEKRGFFSGTRSSRRARPLIIIILLGILGYNLWQYFGITSRIRIDNDKAAAAKTAAAPGKAADANNGAGLASKVNRLVPLEAHIMSKCPDARDCLRDMVLPVMMRAHDKVDWKLSFVGTPTEDDGVDCRHGPSECMGNIIELCAAKLYPDPKISLGFTMCITRSYREIPDQSLIEACALEHAIDIKVLNECAVREDGAYGVGLLRDSVTRTAEAGVTLSCTVRLDDEVYCIRDGGEWTQCPFGAGVNDLVIAIEKKYRQRAVAAADARGEDVV</sequence>
<keyword evidence="4" id="KW-0732">Signal</keyword>
<reference evidence="8 9" key="1">
    <citation type="submission" date="2018-10" db="EMBL/GenBank/DDBJ databases">
        <title>Genome sequence of Verticillium nonalfalfae VnAa140.</title>
        <authorList>
            <person name="Stajich J.E."/>
            <person name="Kasson M.T."/>
        </authorList>
    </citation>
    <scope>NUCLEOTIDE SEQUENCE [LARGE SCALE GENOMIC DNA]</scope>
    <source>
        <strain evidence="8 9">VnAa140</strain>
    </source>
</reference>
<dbReference type="PANTHER" id="PTHR13234">
    <property type="entry name" value="GAMMA-INTERFERON INDUCIBLE LYSOSOMAL THIOL REDUCTASE GILT"/>
    <property type="match status" value="1"/>
</dbReference>
<dbReference type="GO" id="GO:0005576">
    <property type="term" value="C:extracellular region"/>
    <property type="evidence" value="ECO:0007669"/>
    <property type="project" value="UniProtKB-SubCell"/>
</dbReference>
<protein>
    <recommendedName>
        <fullName evidence="10">Gamma interferon inducible lysosomal thiol reductase</fullName>
    </recommendedName>
</protein>
<dbReference type="STRING" id="1051616.A0A3M9YIH0"/>
<name>A0A3M9YIH0_9PEZI</name>
<dbReference type="PANTHER" id="PTHR13234:SF8">
    <property type="entry name" value="GAMMA-INTERFERON-INDUCIBLE LYSOSOMAL THIOL REDUCTASE"/>
    <property type="match status" value="1"/>
</dbReference>
<gene>
    <name evidence="8" type="ORF">D7B24_009173</name>
</gene>
<dbReference type="GO" id="GO:0016671">
    <property type="term" value="F:oxidoreductase activity, acting on a sulfur group of donors, disulfide as acceptor"/>
    <property type="evidence" value="ECO:0007669"/>
    <property type="project" value="InterPro"/>
</dbReference>
<dbReference type="GeneID" id="39612862"/>
<feature type="transmembrane region" description="Helical" evidence="7">
    <location>
        <begin position="72"/>
        <end position="89"/>
    </location>
</feature>
<comment type="similarity">
    <text evidence="2">Belongs to the GILT family.</text>
</comment>